<dbReference type="EMBL" id="JAQIZT010000015">
    <property type="protein sequence ID" value="KAJ6969462.1"/>
    <property type="molecule type" value="Genomic_DNA"/>
</dbReference>
<reference evidence="1" key="1">
    <citation type="journal article" date="2023" name="Mol. Ecol. Resour.">
        <title>Chromosome-level genome assembly of a triploid poplar Populus alba 'Berolinensis'.</title>
        <authorList>
            <person name="Chen S."/>
            <person name="Yu Y."/>
            <person name="Wang X."/>
            <person name="Wang S."/>
            <person name="Zhang T."/>
            <person name="Zhou Y."/>
            <person name="He R."/>
            <person name="Meng N."/>
            <person name="Wang Y."/>
            <person name="Liu W."/>
            <person name="Liu Z."/>
            <person name="Liu J."/>
            <person name="Guo Q."/>
            <person name="Huang H."/>
            <person name="Sederoff R.R."/>
            <person name="Wang G."/>
            <person name="Qu G."/>
            <person name="Chen S."/>
        </authorList>
    </citation>
    <scope>NUCLEOTIDE SEQUENCE</scope>
    <source>
        <strain evidence="1">SC-2020</strain>
    </source>
</reference>
<comment type="caution">
    <text evidence="1">The sequence shown here is derived from an EMBL/GenBank/DDBJ whole genome shotgun (WGS) entry which is preliminary data.</text>
</comment>
<proteinExistence type="predicted"/>
<gene>
    <name evidence="1" type="ORF">NC653_034097</name>
</gene>
<sequence length="66" mass="7494">MNTVSSVNLHPNQGNRGDKFGLRKFCVKIFYLTREGTEGNKMEHYLWCQSSSISSRSVNRGEGNRA</sequence>
<protein>
    <submittedName>
        <fullName evidence="1">Uncharacterized protein</fullName>
    </submittedName>
</protein>
<keyword evidence="2" id="KW-1185">Reference proteome</keyword>
<organism evidence="1 2">
    <name type="scientific">Populus alba x Populus x berolinensis</name>
    <dbReference type="NCBI Taxonomy" id="444605"/>
    <lineage>
        <taxon>Eukaryota</taxon>
        <taxon>Viridiplantae</taxon>
        <taxon>Streptophyta</taxon>
        <taxon>Embryophyta</taxon>
        <taxon>Tracheophyta</taxon>
        <taxon>Spermatophyta</taxon>
        <taxon>Magnoliopsida</taxon>
        <taxon>eudicotyledons</taxon>
        <taxon>Gunneridae</taxon>
        <taxon>Pentapetalae</taxon>
        <taxon>rosids</taxon>
        <taxon>fabids</taxon>
        <taxon>Malpighiales</taxon>
        <taxon>Salicaceae</taxon>
        <taxon>Saliceae</taxon>
        <taxon>Populus</taxon>
    </lineage>
</organism>
<accession>A0AAD6LLR8</accession>
<name>A0AAD6LLR8_9ROSI</name>
<evidence type="ECO:0000313" key="2">
    <source>
        <dbReference type="Proteomes" id="UP001164929"/>
    </source>
</evidence>
<dbReference type="AlphaFoldDB" id="A0AAD6LLR8"/>
<dbReference type="Proteomes" id="UP001164929">
    <property type="component" value="Chromosome 15"/>
</dbReference>
<evidence type="ECO:0000313" key="1">
    <source>
        <dbReference type="EMBL" id="KAJ6969462.1"/>
    </source>
</evidence>